<gene>
    <name evidence="4" type="ORF">EI97DRAFT_435644</name>
</gene>
<evidence type="ECO:0000259" key="3">
    <source>
        <dbReference type="Pfam" id="PF11790"/>
    </source>
</evidence>
<feature type="region of interest" description="Disordered" evidence="1">
    <location>
        <begin position="93"/>
        <end position="118"/>
    </location>
</feature>
<dbReference type="OrthoDB" id="43654at2759"/>
<dbReference type="SUPFAM" id="SSF51445">
    <property type="entry name" value="(Trans)glycosidases"/>
    <property type="match status" value="1"/>
</dbReference>
<accession>A0A6A6JCP8</accession>
<evidence type="ECO:0000256" key="2">
    <source>
        <dbReference type="SAM" id="SignalP"/>
    </source>
</evidence>
<feature type="compositionally biased region" description="Low complexity" evidence="1">
    <location>
        <begin position="146"/>
        <end position="155"/>
    </location>
</feature>
<evidence type="ECO:0000313" key="4">
    <source>
        <dbReference type="EMBL" id="KAF2273994.1"/>
    </source>
</evidence>
<dbReference type="InterPro" id="IPR017853">
    <property type="entry name" value="GH"/>
</dbReference>
<organism evidence="4 5">
    <name type="scientific">Westerdykella ornata</name>
    <dbReference type="NCBI Taxonomy" id="318751"/>
    <lineage>
        <taxon>Eukaryota</taxon>
        <taxon>Fungi</taxon>
        <taxon>Dikarya</taxon>
        <taxon>Ascomycota</taxon>
        <taxon>Pezizomycotina</taxon>
        <taxon>Dothideomycetes</taxon>
        <taxon>Pleosporomycetidae</taxon>
        <taxon>Pleosporales</taxon>
        <taxon>Sporormiaceae</taxon>
        <taxon>Westerdykella</taxon>
    </lineage>
</organism>
<dbReference type="EMBL" id="ML986506">
    <property type="protein sequence ID" value="KAF2273994.1"/>
    <property type="molecule type" value="Genomic_DNA"/>
</dbReference>
<feature type="chain" id="PRO_5025602989" description="Asl1-like glycosyl hydrolase catalytic domain-containing protein" evidence="2">
    <location>
        <begin position="19"/>
        <end position="478"/>
    </location>
</feature>
<dbReference type="PANTHER" id="PTHR34154:SF13">
    <property type="entry name" value="ASL1-LIKE GLYCOSYL HYDROLASE CATALYTIC DOMAIN-CONTAINING PROTEIN"/>
    <property type="match status" value="1"/>
</dbReference>
<evidence type="ECO:0000313" key="5">
    <source>
        <dbReference type="Proteomes" id="UP000800097"/>
    </source>
</evidence>
<sequence length="478" mass="49877">MSSSLKLTLLALVSTAAAVPHYGHIKYHTPSAGYRTPGAQQPRYPTGGWLPSNATTAFPTGTAVVPDDKTTTIDETYTSTTTIVSTIYLDASPLPEQSSQPEIPSSALPSHASSASSACGPETIYVTATNQLTVTVTAGEVVPSSPAAAPTAGYQAPPPPPPPASESPASSAAAPTGGYQAPPAPTPDAPATSTVEEGKVSVSLPNKGVENPTTSEQAYQPVETPSPAPPSGGNVAKVGLAYNDAALCKNFAGKASWAYSWSSSPMGDLPEGIKFVPLPWVKNESPSQWLQKVDEAVAAGSDAVMGFNEVDHPTQANMDPSTACQRWSEYMDPIKSAHPGVTIVGPSVTNAGDKPNWGLDWYKNFMAVCPGAKWDAVNVHFYDIFQEGEGDASTVNRFISHIEAAAKLTGKPVWVTEFGLNAGSTAEDSAKFLRAAMKYMDDSDKVHAYSYFMVGSGENQLISGNSLSPIGEVYAASS</sequence>
<proteinExistence type="predicted"/>
<dbReference type="GO" id="GO:0009277">
    <property type="term" value="C:fungal-type cell wall"/>
    <property type="evidence" value="ECO:0007669"/>
    <property type="project" value="TreeGrafter"/>
</dbReference>
<protein>
    <recommendedName>
        <fullName evidence="3">Asl1-like glycosyl hydrolase catalytic domain-containing protein</fullName>
    </recommendedName>
</protein>
<feature type="domain" description="Asl1-like glycosyl hydrolase catalytic" evidence="3">
    <location>
        <begin position="239"/>
        <end position="474"/>
    </location>
</feature>
<keyword evidence="2" id="KW-0732">Signal</keyword>
<feature type="region of interest" description="Disordered" evidence="1">
    <location>
        <begin position="146"/>
        <end position="231"/>
    </location>
</feature>
<evidence type="ECO:0000256" key="1">
    <source>
        <dbReference type="SAM" id="MobiDB-lite"/>
    </source>
</evidence>
<keyword evidence="5" id="KW-1185">Reference proteome</keyword>
<dbReference type="GeneID" id="54552085"/>
<dbReference type="RefSeq" id="XP_033651533.1">
    <property type="nucleotide sequence ID" value="XM_033798910.1"/>
</dbReference>
<feature type="signal peptide" evidence="2">
    <location>
        <begin position="1"/>
        <end position="18"/>
    </location>
</feature>
<name>A0A6A6JCP8_WESOR</name>
<feature type="compositionally biased region" description="Low complexity" evidence="1">
    <location>
        <begin position="166"/>
        <end position="175"/>
    </location>
</feature>
<reference evidence="4" key="1">
    <citation type="journal article" date="2020" name="Stud. Mycol.">
        <title>101 Dothideomycetes genomes: a test case for predicting lifestyles and emergence of pathogens.</title>
        <authorList>
            <person name="Haridas S."/>
            <person name="Albert R."/>
            <person name="Binder M."/>
            <person name="Bloem J."/>
            <person name="Labutti K."/>
            <person name="Salamov A."/>
            <person name="Andreopoulos B."/>
            <person name="Baker S."/>
            <person name="Barry K."/>
            <person name="Bills G."/>
            <person name="Bluhm B."/>
            <person name="Cannon C."/>
            <person name="Castanera R."/>
            <person name="Culley D."/>
            <person name="Daum C."/>
            <person name="Ezra D."/>
            <person name="Gonzalez J."/>
            <person name="Henrissat B."/>
            <person name="Kuo A."/>
            <person name="Liang C."/>
            <person name="Lipzen A."/>
            <person name="Lutzoni F."/>
            <person name="Magnuson J."/>
            <person name="Mondo S."/>
            <person name="Nolan M."/>
            <person name="Ohm R."/>
            <person name="Pangilinan J."/>
            <person name="Park H.-J."/>
            <person name="Ramirez L."/>
            <person name="Alfaro M."/>
            <person name="Sun H."/>
            <person name="Tritt A."/>
            <person name="Yoshinaga Y."/>
            <person name="Zwiers L.-H."/>
            <person name="Turgeon B."/>
            <person name="Goodwin S."/>
            <person name="Spatafora J."/>
            <person name="Crous P."/>
            <person name="Grigoriev I."/>
        </authorList>
    </citation>
    <scope>NUCLEOTIDE SEQUENCE</scope>
    <source>
        <strain evidence="4">CBS 379.55</strain>
    </source>
</reference>
<dbReference type="PANTHER" id="PTHR34154">
    <property type="entry name" value="ALKALI-SENSITIVE LINKAGE PROTEIN 1"/>
    <property type="match status" value="1"/>
</dbReference>
<feature type="compositionally biased region" description="Pro residues" evidence="1">
    <location>
        <begin position="156"/>
        <end position="165"/>
    </location>
</feature>
<dbReference type="Proteomes" id="UP000800097">
    <property type="component" value="Unassembled WGS sequence"/>
</dbReference>
<dbReference type="InterPro" id="IPR053183">
    <property type="entry name" value="ASL1"/>
</dbReference>
<dbReference type="Gene3D" id="3.20.20.80">
    <property type="entry name" value="Glycosidases"/>
    <property type="match status" value="1"/>
</dbReference>
<dbReference type="AlphaFoldDB" id="A0A6A6JCP8"/>
<dbReference type="InterPro" id="IPR024655">
    <property type="entry name" value="Asl1_glyco_hydro_catalytic"/>
</dbReference>
<dbReference type="GO" id="GO:0071966">
    <property type="term" value="P:fungal-type cell wall polysaccharide metabolic process"/>
    <property type="evidence" value="ECO:0007669"/>
    <property type="project" value="TreeGrafter"/>
</dbReference>
<dbReference type="Pfam" id="PF11790">
    <property type="entry name" value="Glyco_hydro_cc"/>
    <property type="match status" value="1"/>
</dbReference>